<evidence type="ECO:0000256" key="1">
    <source>
        <dbReference type="SAM" id="Phobius"/>
    </source>
</evidence>
<sequence>MNFYSYQYFLSQAGTAGKIRFVITAGLLLSLAIVLVKWLQHKEATKYRDLFILLLLSLFLISLLQLNDYKQGKIHQNQSAQMVEFLDTVSTNLHIPTKQLAVNNTSLKDGMALQADKQQVYFVHFNEDFSAYSLEESFLTRQTEIIQINQ</sequence>
<dbReference type="RefSeq" id="WP_125942790.1">
    <property type="nucleotide sequence ID" value="NZ_PXZH01000001.1"/>
</dbReference>
<dbReference type="OrthoDB" id="3191971at2"/>
<keyword evidence="1" id="KW-0472">Membrane</keyword>
<evidence type="ECO:0000313" key="2">
    <source>
        <dbReference type="EMBL" id="RST90177.1"/>
    </source>
</evidence>
<evidence type="ECO:0008006" key="4">
    <source>
        <dbReference type="Google" id="ProtNLM"/>
    </source>
</evidence>
<keyword evidence="1" id="KW-0812">Transmembrane</keyword>
<name>A0A3S0ADF9_9ENTE</name>
<dbReference type="InterPro" id="IPR021707">
    <property type="entry name" value="DUF3290"/>
</dbReference>
<protein>
    <recommendedName>
        <fullName evidence="4">DUF3290 domain-containing protein</fullName>
    </recommendedName>
</protein>
<reference evidence="2 3" key="1">
    <citation type="submission" date="2018-03" db="EMBL/GenBank/DDBJ databases">
        <authorList>
            <person name="Gulvik C.A."/>
        </authorList>
    </citation>
    <scope>NUCLEOTIDE SEQUENCE [LARGE SCALE GENOMIC DNA]</scope>
    <source>
        <strain evidence="2 3">JCM 31581</strain>
    </source>
</reference>
<proteinExistence type="predicted"/>
<dbReference type="EMBL" id="PXZH01000001">
    <property type="protein sequence ID" value="RST90177.1"/>
    <property type="molecule type" value="Genomic_DNA"/>
</dbReference>
<feature type="transmembrane region" description="Helical" evidence="1">
    <location>
        <begin position="50"/>
        <end position="66"/>
    </location>
</feature>
<dbReference type="Proteomes" id="UP000277864">
    <property type="component" value="Unassembled WGS sequence"/>
</dbReference>
<dbReference type="Pfam" id="PF11694">
    <property type="entry name" value="DUF3290"/>
    <property type="match status" value="1"/>
</dbReference>
<keyword evidence="1" id="KW-1133">Transmembrane helix</keyword>
<evidence type="ECO:0000313" key="3">
    <source>
        <dbReference type="Proteomes" id="UP000277864"/>
    </source>
</evidence>
<dbReference type="AlphaFoldDB" id="A0A3S0ADF9"/>
<comment type="caution">
    <text evidence="2">The sequence shown here is derived from an EMBL/GenBank/DDBJ whole genome shotgun (WGS) entry which is preliminary data.</text>
</comment>
<gene>
    <name evidence="2" type="ORF">C7P63_03620</name>
</gene>
<accession>A0A3S0ADF9</accession>
<organism evidence="2 3">
    <name type="scientific">Vagococcus humatus</name>
    <dbReference type="NCBI Taxonomy" id="1889241"/>
    <lineage>
        <taxon>Bacteria</taxon>
        <taxon>Bacillati</taxon>
        <taxon>Bacillota</taxon>
        <taxon>Bacilli</taxon>
        <taxon>Lactobacillales</taxon>
        <taxon>Enterococcaceae</taxon>
        <taxon>Vagococcus</taxon>
    </lineage>
</organism>
<feature type="transmembrane region" description="Helical" evidence="1">
    <location>
        <begin position="21"/>
        <end position="38"/>
    </location>
</feature>
<keyword evidence="3" id="KW-1185">Reference proteome</keyword>